<dbReference type="Gene3D" id="1.20.1250.20">
    <property type="entry name" value="MFS general substrate transporter like domains"/>
    <property type="match status" value="1"/>
</dbReference>
<name>A0A2U3KAE8_9BACT</name>
<feature type="transmembrane region" description="Helical" evidence="25">
    <location>
        <begin position="168"/>
        <end position="189"/>
    </location>
</feature>
<evidence type="ECO:0000256" key="24">
    <source>
        <dbReference type="ARBA" id="ARBA00046376"/>
    </source>
</evidence>
<dbReference type="InterPro" id="IPR011701">
    <property type="entry name" value="MFS"/>
</dbReference>
<keyword evidence="4 25" id="KW-0812">Transmembrane</keyword>
<evidence type="ECO:0000256" key="10">
    <source>
        <dbReference type="ARBA" id="ARBA00044881"/>
    </source>
</evidence>
<organism evidence="27 28">
    <name type="scientific">Candidatus Sulfotelmatobacter kueseliae</name>
    <dbReference type="NCBI Taxonomy" id="2042962"/>
    <lineage>
        <taxon>Bacteria</taxon>
        <taxon>Pseudomonadati</taxon>
        <taxon>Acidobacteriota</taxon>
        <taxon>Terriglobia</taxon>
        <taxon>Terriglobales</taxon>
        <taxon>Candidatus Korobacteraceae</taxon>
        <taxon>Candidatus Sulfotelmatobacter</taxon>
    </lineage>
</organism>
<evidence type="ECO:0000256" key="20">
    <source>
        <dbReference type="ARBA" id="ARBA00044924"/>
    </source>
</evidence>
<evidence type="ECO:0000256" key="2">
    <source>
        <dbReference type="ARBA" id="ARBA00008335"/>
    </source>
</evidence>
<evidence type="ECO:0000256" key="3">
    <source>
        <dbReference type="ARBA" id="ARBA00022448"/>
    </source>
</evidence>
<evidence type="ECO:0000313" key="28">
    <source>
        <dbReference type="Proteomes" id="UP000238701"/>
    </source>
</evidence>
<dbReference type="PANTHER" id="PTHR23512:SF3">
    <property type="entry name" value="MAJOR FACILITATOR SUPERFAMILY DOMAIN-CONTAINING PROTEIN 1"/>
    <property type="match status" value="1"/>
</dbReference>
<protein>
    <recommendedName>
        <fullName evidence="21">Lysosomal dipeptide transporter MFSD1</fullName>
    </recommendedName>
    <alternativeName>
        <fullName evidence="22">Major facilitator superfamily domain-containing protein 1</fullName>
    </alternativeName>
</protein>
<evidence type="ECO:0000256" key="23">
    <source>
        <dbReference type="ARBA" id="ARBA00045709"/>
    </source>
</evidence>
<evidence type="ECO:0000256" key="16">
    <source>
        <dbReference type="ARBA" id="ARBA00044900"/>
    </source>
</evidence>
<comment type="catalytic activity">
    <reaction evidence="12">
        <text>L-lysyl-L-alpha-amino acid(out) = L-lysyl-L-alpha-amino acid(in)</text>
        <dbReference type="Rhea" id="RHEA:79387"/>
        <dbReference type="ChEBI" id="CHEBI:229965"/>
    </reaction>
</comment>
<dbReference type="GO" id="GO:0005765">
    <property type="term" value="C:lysosomal membrane"/>
    <property type="evidence" value="ECO:0007669"/>
    <property type="project" value="UniProtKB-SubCell"/>
</dbReference>
<evidence type="ECO:0000256" key="21">
    <source>
        <dbReference type="ARBA" id="ARBA00044985"/>
    </source>
</evidence>
<sequence length="398" mass="42417">MPPPKENFRWFVLGLVLLTTAAGIMIFSAPFPLLTLWVRDLGISRTQAGALTGLWYLVSACASLPAGWLADRVRLRRLFLSLWALIVAGTALMAGASGFWMLCLGRVISSAGLTGHLVAGPKLLAVWFEGRKEFGLIMGFYSMSMTAGVYASLFVLGRIGQHSGWQRAMLLLVALATFGLFMMLSVPSASPGSNKSGAAVASLPPSHRMAAWMLAVVFAGYNVSTEAYLTFTSDYLVRCGYGLAAASAIVGIYAWVALSLKPFLSSFLRKNNAASYVVVASFLFILSVLLLITRIVPPAVSSSLFGISMAIGMPAFYALPPLMFGNAQSGYVYGLCSFLYGLGFVVQLLVGLAVDKTGSYTTGYGLICAVAGIALVGGLWLRRENHTQALAVELRDPA</sequence>
<evidence type="ECO:0000313" key="27">
    <source>
        <dbReference type="EMBL" id="SPF36652.1"/>
    </source>
</evidence>
<comment type="catalytic activity">
    <reaction evidence="18">
        <text>L-histidyl-L-alpha-amino acid(out) = L-histidyl-L-alpha-amino acid(in)</text>
        <dbReference type="Rhea" id="RHEA:79379"/>
        <dbReference type="ChEBI" id="CHEBI:229964"/>
    </reaction>
</comment>
<comment type="subcellular location">
    <subcellularLocation>
        <location evidence="1">Lysosome membrane</location>
        <topology evidence="1">Multi-pass membrane protein</topology>
    </subcellularLocation>
</comment>
<comment type="catalytic activity">
    <reaction evidence="16">
        <text>L-lysyl-L-lysine(out) = L-lysyl-L-lysine(in)</text>
        <dbReference type="Rhea" id="RHEA:79403"/>
        <dbReference type="ChEBI" id="CHEBI:229956"/>
    </reaction>
</comment>
<evidence type="ECO:0000256" key="6">
    <source>
        <dbReference type="ARBA" id="ARBA00023136"/>
    </source>
</evidence>
<evidence type="ECO:0000256" key="17">
    <source>
        <dbReference type="ARBA" id="ARBA00044903"/>
    </source>
</evidence>
<comment type="catalytic activity">
    <reaction evidence="20">
        <text>L-lysyl-glycine(out) = L-lysyl-glycine(in)</text>
        <dbReference type="Rhea" id="RHEA:79407"/>
        <dbReference type="ChEBI" id="CHEBI:191202"/>
    </reaction>
</comment>
<keyword evidence="7" id="KW-0458">Lysosome</keyword>
<evidence type="ECO:0000256" key="4">
    <source>
        <dbReference type="ARBA" id="ARBA00022692"/>
    </source>
</evidence>
<comment type="catalytic activity">
    <reaction evidence="8">
        <text>L-lysyl-L-alanine(out) = L-lysyl-L-alanine(in)</text>
        <dbReference type="Rhea" id="RHEA:79399"/>
        <dbReference type="ChEBI" id="CHEBI:229954"/>
    </reaction>
</comment>
<evidence type="ECO:0000259" key="26">
    <source>
        <dbReference type="PROSITE" id="PS50850"/>
    </source>
</evidence>
<dbReference type="SUPFAM" id="SSF103473">
    <property type="entry name" value="MFS general substrate transporter"/>
    <property type="match status" value="1"/>
</dbReference>
<comment type="subunit">
    <text evidence="24">Homodimer. Interacts with lysosomal protein GLMP (via lumenal domain); the interaction starts while both proteins are still in the endoplasmic reticulum and is required for stabilization of MFSD1 in lysosomes but has no direct effect on its targeting to lysosomes or transporter activity.</text>
</comment>
<dbReference type="InterPro" id="IPR020846">
    <property type="entry name" value="MFS_dom"/>
</dbReference>
<evidence type="ECO:0000256" key="9">
    <source>
        <dbReference type="ARBA" id="ARBA00044878"/>
    </source>
</evidence>
<evidence type="ECO:0000256" key="14">
    <source>
        <dbReference type="ARBA" id="ARBA00044898"/>
    </source>
</evidence>
<dbReference type="PANTHER" id="PTHR23512">
    <property type="entry name" value="MAJOR FACILITATOR SUPERFAMILY DOMAIN-CONTAINING PROTEIN 1"/>
    <property type="match status" value="1"/>
</dbReference>
<dbReference type="OrthoDB" id="6360at2"/>
<feature type="transmembrane region" description="Helical" evidence="25">
    <location>
        <begin position="82"/>
        <end position="102"/>
    </location>
</feature>
<keyword evidence="6 25" id="KW-0472">Membrane</keyword>
<comment type="catalytic activity">
    <reaction evidence="15">
        <text>L-arginyl-L-alpha-amino acid(out) = L-arginyl-L-alpha-amino acid(in)</text>
        <dbReference type="Rhea" id="RHEA:79371"/>
        <dbReference type="ChEBI" id="CHEBI:84315"/>
    </reaction>
</comment>
<comment type="catalytic activity">
    <reaction evidence="14">
        <text>L-aspartyl-L-lysine(out) = L-aspartyl-L-lysine(in)</text>
        <dbReference type="Rhea" id="RHEA:79411"/>
        <dbReference type="ChEBI" id="CHEBI:229953"/>
    </reaction>
</comment>
<dbReference type="InterPro" id="IPR052187">
    <property type="entry name" value="MFSD1"/>
</dbReference>
<dbReference type="Proteomes" id="UP000238701">
    <property type="component" value="Unassembled WGS sequence"/>
</dbReference>
<evidence type="ECO:0000256" key="18">
    <source>
        <dbReference type="ARBA" id="ARBA00044912"/>
    </source>
</evidence>
<evidence type="ECO:0000256" key="15">
    <source>
        <dbReference type="ARBA" id="ARBA00044899"/>
    </source>
</evidence>
<feature type="transmembrane region" description="Helical" evidence="25">
    <location>
        <begin position="12"/>
        <end position="33"/>
    </location>
</feature>
<comment type="catalytic activity">
    <reaction evidence="17">
        <text>L-arginyl-glycine(out) = L-arginyl-glycine(in)</text>
        <dbReference type="Rhea" id="RHEA:79391"/>
        <dbReference type="ChEBI" id="CHEBI:229955"/>
    </reaction>
</comment>
<reference evidence="28" key="1">
    <citation type="submission" date="2018-02" db="EMBL/GenBank/DDBJ databases">
        <authorList>
            <person name="Hausmann B."/>
        </authorList>
    </citation>
    <scope>NUCLEOTIDE SEQUENCE [LARGE SCALE GENOMIC DNA]</scope>
    <source>
        <strain evidence="28">Peat soil MAG SbA1</strain>
    </source>
</reference>
<gene>
    <name evidence="27" type="ORF">SBA1_160022</name>
</gene>
<evidence type="ECO:0000256" key="13">
    <source>
        <dbReference type="ARBA" id="ARBA00044893"/>
    </source>
</evidence>
<comment type="catalytic activity">
    <reaction evidence="10">
        <text>L-alpha-aminoacyl-L-arginine(out) = L-alpha-aminoacyl-L-arginine(in)</text>
        <dbReference type="Rhea" id="RHEA:79367"/>
        <dbReference type="ChEBI" id="CHEBI:229968"/>
    </reaction>
</comment>
<feature type="transmembrane region" description="Helical" evidence="25">
    <location>
        <begin position="53"/>
        <end position="70"/>
    </location>
</feature>
<dbReference type="EMBL" id="OMOD01000068">
    <property type="protein sequence ID" value="SPF36652.1"/>
    <property type="molecule type" value="Genomic_DNA"/>
</dbReference>
<accession>A0A2U3KAE8</accession>
<keyword evidence="5 25" id="KW-1133">Transmembrane helix</keyword>
<evidence type="ECO:0000256" key="8">
    <source>
        <dbReference type="ARBA" id="ARBA00044876"/>
    </source>
</evidence>
<feature type="transmembrane region" description="Helical" evidence="25">
    <location>
        <begin position="241"/>
        <end position="261"/>
    </location>
</feature>
<comment type="catalytic activity">
    <reaction evidence="13">
        <text>L-alpha-aminoacyl-L-lysine(out) = L-alpha-aminoacyl-L-lysine(in)</text>
        <dbReference type="Rhea" id="RHEA:79383"/>
        <dbReference type="ChEBI" id="CHEBI:229966"/>
    </reaction>
</comment>
<feature type="transmembrane region" description="Helical" evidence="25">
    <location>
        <begin position="299"/>
        <end position="319"/>
    </location>
</feature>
<comment type="function">
    <text evidence="23">Lysosomal dipeptide uniporter that selectively exports lysine, arginine or histidine-containing dipeptides with a net positive charge from the lysosome lumen into the cytosol. Could play a role in a specific type of protein O-glycosylation indirectly regulating macrophages migration and tissue invasion. Also essential for liver homeostasis.</text>
</comment>
<feature type="transmembrane region" description="Helical" evidence="25">
    <location>
        <begin position="209"/>
        <end position="229"/>
    </location>
</feature>
<feature type="domain" description="Major facilitator superfamily (MFS) profile" evidence="26">
    <location>
        <begin position="7"/>
        <end position="386"/>
    </location>
</feature>
<evidence type="ECO:0000256" key="22">
    <source>
        <dbReference type="ARBA" id="ARBA00045018"/>
    </source>
</evidence>
<comment type="similarity">
    <text evidence="2">Belongs to the major facilitator superfamily.</text>
</comment>
<feature type="transmembrane region" description="Helical" evidence="25">
    <location>
        <begin position="361"/>
        <end position="381"/>
    </location>
</feature>
<keyword evidence="3" id="KW-0813">Transport</keyword>
<evidence type="ECO:0000256" key="5">
    <source>
        <dbReference type="ARBA" id="ARBA00022989"/>
    </source>
</evidence>
<evidence type="ECO:0000256" key="7">
    <source>
        <dbReference type="ARBA" id="ARBA00023228"/>
    </source>
</evidence>
<evidence type="ECO:0000256" key="19">
    <source>
        <dbReference type="ARBA" id="ARBA00044919"/>
    </source>
</evidence>
<dbReference type="GO" id="GO:0022857">
    <property type="term" value="F:transmembrane transporter activity"/>
    <property type="evidence" value="ECO:0007669"/>
    <property type="project" value="InterPro"/>
</dbReference>
<dbReference type="InterPro" id="IPR036259">
    <property type="entry name" value="MFS_trans_sf"/>
</dbReference>
<feature type="transmembrane region" description="Helical" evidence="25">
    <location>
        <begin position="134"/>
        <end position="156"/>
    </location>
</feature>
<comment type="catalytic activity">
    <reaction evidence="11">
        <text>L-alpha-aminoacyl-L-histidine(out) = L-alpha-aminoacyl-L-histidine(in)</text>
        <dbReference type="Rhea" id="RHEA:79375"/>
        <dbReference type="ChEBI" id="CHEBI:229967"/>
    </reaction>
</comment>
<evidence type="ECO:0000256" key="11">
    <source>
        <dbReference type="ARBA" id="ARBA00044884"/>
    </source>
</evidence>
<evidence type="ECO:0000256" key="1">
    <source>
        <dbReference type="ARBA" id="ARBA00004155"/>
    </source>
</evidence>
<dbReference type="AlphaFoldDB" id="A0A2U3KAE8"/>
<feature type="transmembrane region" description="Helical" evidence="25">
    <location>
        <begin position="273"/>
        <end position="292"/>
    </location>
</feature>
<dbReference type="Pfam" id="PF07690">
    <property type="entry name" value="MFS_1"/>
    <property type="match status" value="1"/>
</dbReference>
<feature type="transmembrane region" description="Helical" evidence="25">
    <location>
        <begin position="331"/>
        <end position="354"/>
    </location>
</feature>
<evidence type="ECO:0000256" key="25">
    <source>
        <dbReference type="SAM" id="Phobius"/>
    </source>
</evidence>
<comment type="catalytic activity">
    <reaction evidence="19">
        <text>L-alanyl-L-lysine(out) = L-alanyl-L-lysine(in)</text>
        <dbReference type="Rhea" id="RHEA:79415"/>
        <dbReference type="ChEBI" id="CHEBI:192470"/>
    </reaction>
</comment>
<dbReference type="PROSITE" id="PS50850">
    <property type="entry name" value="MFS"/>
    <property type="match status" value="1"/>
</dbReference>
<evidence type="ECO:0000256" key="12">
    <source>
        <dbReference type="ARBA" id="ARBA00044891"/>
    </source>
</evidence>
<proteinExistence type="inferred from homology"/>
<comment type="catalytic activity">
    <reaction evidence="9">
        <text>L-histidyl-glycine(out) = L-histidyl-glycine(in)</text>
        <dbReference type="Rhea" id="RHEA:79395"/>
        <dbReference type="ChEBI" id="CHEBI:229957"/>
    </reaction>
</comment>